<name>A0A0E9TK55_ANGAN</name>
<reference evidence="1" key="2">
    <citation type="journal article" date="2015" name="Fish Shellfish Immunol.">
        <title>Early steps in the European eel (Anguilla anguilla)-Vibrio vulnificus interaction in the gills: Role of the RtxA13 toxin.</title>
        <authorList>
            <person name="Callol A."/>
            <person name="Pajuelo D."/>
            <person name="Ebbesson L."/>
            <person name="Teles M."/>
            <person name="MacKenzie S."/>
            <person name="Amaro C."/>
        </authorList>
    </citation>
    <scope>NUCLEOTIDE SEQUENCE</scope>
</reference>
<evidence type="ECO:0000313" key="1">
    <source>
        <dbReference type="EMBL" id="JAH53235.1"/>
    </source>
</evidence>
<dbReference type="AlphaFoldDB" id="A0A0E9TK55"/>
<proteinExistence type="predicted"/>
<dbReference type="EMBL" id="GBXM01055342">
    <property type="protein sequence ID" value="JAH53235.1"/>
    <property type="molecule type" value="Transcribed_RNA"/>
</dbReference>
<reference evidence="1" key="1">
    <citation type="submission" date="2014-11" db="EMBL/GenBank/DDBJ databases">
        <authorList>
            <person name="Amaro Gonzalez C."/>
        </authorList>
    </citation>
    <scope>NUCLEOTIDE SEQUENCE</scope>
</reference>
<sequence>MFTRLFCHLKEEIWLGQLLLRIRLF</sequence>
<organism evidence="1">
    <name type="scientific">Anguilla anguilla</name>
    <name type="common">European freshwater eel</name>
    <name type="synonym">Muraena anguilla</name>
    <dbReference type="NCBI Taxonomy" id="7936"/>
    <lineage>
        <taxon>Eukaryota</taxon>
        <taxon>Metazoa</taxon>
        <taxon>Chordata</taxon>
        <taxon>Craniata</taxon>
        <taxon>Vertebrata</taxon>
        <taxon>Euteleostomi</taxon>
        <taxon>Actinopterygii</taxon>
        <taxon>Neopterygii</taxon>
        <taxon>Teleostei</taxon>
        <taxon>Anguilliformes</taxon>
        <taxon>Anguillidae</taxon>
        <taxon>Anguilla</taxon>
    </lineage>
</organism>
<accession>A0A0E9TK55</accession>
<protein>
    <submittedName>
        <fullName evidence="1">Uncharacterized protein</fullName>
    </submittedName>
</protein>